<dbReference type="PANTHER" id="PTHR14255">
    <property type="entry name" value="CEREBLON"/>
    <property type="match status" value="1"/>
</dbReference>
<name>A0AAD5GXE6_AMBAR</name>
<dbReference type="GO" id="GO:0016567">
    <property type="term" value="P:protein ubiquitination"/>
    <property type="evidence" value="ECO:0007669"/>
    <property type="project" value="TreeGrafter"/>
</dbReference>
<evidence type="ECO:0000256" key="2">
    <source>
        <dbReference type="SAM" id="Phobius"/>
    </source>
</evidence>
<dbReference type="Proteomes" id="UP001206925">
    <property type="component" value="Unassembled WGS sequence"/>
</dbReference>
<evidence type="ECO:0000313" key="4">
    <source>
        <dbReference type="Proteomes" id="UP001206925"/>
    </source>
</evidence>
<reference evidence="3" key="1">
    <citation type="submission" date="2022-06" db="EMBL/GenBank/DDBJ databases">
        <title>Uncovering the hologenomic basis of an extraordinary plant invasion.</title>
        <authorList>
            <person name="Bieker V.C."/>
            <person name="Martin M.D."/>
            <person name="Gilbert T."/>
            <person name="Hodgins K."/>
            <person name="Battlay P."/>
            <person name="Petersen B."/>
            <person name="Wilson J."/>
        </authorList>
    </citation>
    <scope>NUCLEOTIDE SEQUENCE</scope>
    <source>
        <strain evidence="3">AA19_3_7</strain>
        <tissue evidence="3">Leaf</tissue>
    </source>
</reference>
<proteinExistence type="inferred from homology"/>
<keyword evidence="4" id="KW-1185">Reference proteome</keyword>
<accession>A0AAD5GXE6</accession>
<feature type="transmembrane region" description="Helical" evidence="2">
    <location>
        <begin position="7"/>
        <end position="27"/>
    </location>
</feature>
<gene>
    <name evidence="3" type="ORF">M8C21_013363</name>
</gene>
<keyword evidence="2" id="KW-0812">Transmembrane</keyword>
<dbReference type="EMBL" id="JAMZMK010000355">
    <property type="protein sequence ID" value="KAI7756534.1"/>
    <property type="molecule type" value="Genomic_DNA"/>
</dbReference>
<dbReference type="AlphaFoldDB" id="A0AAD5GXE6"/>
<comment type="similarity">
    <text evidence="1">Belongs to the 4-toluene sulfonate uptake permease (TSUP) (TC 2.A.102) family.</text>
</comment>
<sequence>ELELNWRLLLATVIGFLGYAFGTVGGIGGGGSFVLMPTLIVGFYTKSTAALSKCKEKIERERTRMQEEESDLPIDEEECLTRVLGSRRGWTRGIGRKVRKVGPDVSCVVNSPSQAEHYELKETVRLLTQSVQHLTAKVNKMENQGCRNKIKMKMNMIFSLL</sequence>
<comment type="caution">
    <text evidence="3">The sequence shown here is derived from an EMBL/GenBank/DDBJ whole genome shotgun (WGS) entry which is preliminary data.</text>
</comment>
<dbReference type="GO" id="GO:0031464">
    <property type="term" value="C:Cul4A-RING E3 ubiquitin ligase complex"/>
    <property type="evidence" value="ECO:0007669"/>
    <property type="project" value="TreeGrafter"/>
</dbReference>
<protein>
    <submittedName>
        <fullName evidence="3">Uncharacterized protein</fullName>
    </submittedName>
</protein>
<dbReference type="PANTHER" id="PTHR14255:SF5">
    <property type="entry name" value="SULFITE EXPORTER TAUE_SAFE FAMILY PROTEIN 4"/>
    <property type="match status" value="1"/>
</dbReference>
<organism evidence="3 4">
    <name type="scientific">Ambrosia artemisiifolia</name>
    <name type="common">Common ragweed</name>
    <dbReference type="NCBI Taxonomy" id="4212"/>
    <lineage>
        <taxon>Eukaryota</taxon>
        <taxon>Viridiplantae</taxon>
        <taxon>Streptophyta</taxon>
        <taxon>Embryophyta</taxon>
        <taxon>Tracheophyta</taxon>
        <taxon>Spermatophyta</taxon>
        <taxon>Magnoliopsida</taxon>
        <taxon>eudicotyledons</taxon>
        <taxon>Gunneridae</taxon>
        <taxon>Pentapetalae</taxon>
        <taxon>asterids</taxon>
        <taxon>campanulids</taxon>
        <taxon>Asterales</taxon>
        <taxon>Asteraceae</taxon>
        <taxon>Asteroideae</taxon>
        <taxon>Heliantheae alliance</taxon>
        <taxon>Heliantheae</taxon>
        <taxon>Ambrosia</taxon>
    </lineage>
</organism>
<keyword evidence="2" id="KW-1133">Transmembrane helix</keyword>
<evidence type="ECO:0000313" key="3">
    <source>
        <dbReference type="EMBL" id="KAI7756534.1"/>
    </source>
</evidence>
<evidence type="ECO:0000256" key="1">
    <source>
        <dbReference type="ARBA" id="ARBA00009142"/>
    </source>
</evidence>
<feature type="non-terminal residue" evidence="3">
    <location>
        <position position="161"/>
    </location>
</feature>
<keyword evidence="2" id="KW-0472">Membrane</keyword>